<dbReference type="OrthoDB" id="9804720at2"/>
<dbReference type="GO" id="GO:0008312">
    <property type="term" value="F:7S RNA binding"/>
    <property type="evidence" value="ECO:0007669"/>
    <property type="project" value="InterPro"/>
</dbReference>
<dbReference type="InterPro" id="IPR022941">
    <property type="entry name" value="SRP54"/>
</dbReference>
<gene>
    <name evidence="16" type="primary">ffh</name>
    <name evidence="16" type="ORF">NLO413_0376</name>
</gene>
<dbReference type="GO" id="GO:0003924">
    <property type="term" value="F:GTPase activity"/>
    <property type="evidence" value="ECO:0007669"/>
    <property type="project" value="InterPro"/>
</dbReference>
<evidence type="ECO:0000256" key="9">
    <source>
        <dbReference type="ARBA" id="ARBA00023135"/>
    </source>
</evidence>
<evidence type="ECO:0000256" key="6">
    <source>
        <dbReference type="ARBA" id="ARBA00022801"/>
    </source>
</evidence>
<dbReference type="SMART" id="SM00963">
    <property type="entry name" value="SRP54_N"/>
    <property type="match status" value="1"/>
</dbReference>
<dbReference type="EMBL" id="LANX01000001">
    <property type="protein sequence ID" value="KJV69003.1"/>
    <property type="molecule type" value="Genomic_DNA"/>
</dbReference>
<dbReference type="SMART" id="SM00962">
    <property type="entry name" value="SRP54"/>
    <property type="match status" value="1"/>
</dbReference>
<accession>A0A0F3NLQ7</accession>
<evidence type="ECO:0000259" key="15">
    <source>
        <dbReference type="SMART" id="SM00963"/>
    </source>
</evidence>
<dbReference type="GO" id="GO:0006614">
    <property type="term" value="P:SRP-dependent cotranslational protein targeting to membrane"/>
    <property type="evidence" value="ECO:0007669"/>
    <property type="project" value="InterPro"/>
</dbReference>
<sequence>MFESLTSGLATAFQKLNSKRVISDKDFDYTMQEVSKALIDADVNLKVVNDLIASIRGNIIGEEVVKGVLPSQMVIKKIEEYLIEALGSSKSELNIIGSKPAVIMMVGLQGVGKTTSTAKIALKLCSKQKKVLMASLDVYRPAAQEQLQILGNQISVDSIPIIKDEMPVIIAQRALKAAQHECYDVLLLDTAGRLHVDEDMMKELKAIKDIVSPSEIILVVDSMMGQDAVNVASVFHENLDITGIILTRADGDTRGGAILSMKMVVGCPVKFIATGEKLNDLEDFYPDRIAKRILNMGDITSLVEKATEVVGKEAVDKLQKKVQKGSFDLNDFVAQLNALNKMGGITSILKFLPSFDNNVKRQISSMVDDSRINQYIAIINSMTKQEKCNPKILNGARKLRISKGAGVTVNSINLLLKQLHQINSVIGKFGKVNFEQFKNIDIMSLLKNK</sequence>
<keyword evidence="4" id="KW-0963">Cytoplasm</keyword>
<evidence type="ECO:0000256" key="11">
    <source>
        <dbReference type="ARBA" id="ARBA00035672"/>
    </source>
</evidence>
<dbReference type="STRING" id="1359163.NLO413_0376"/>
<evidence type="ECO:0000256" key="5">
    <source>
        <dbReference type="ARBA" id="ARBA00022741"/>
    </source>
</evidence>
<feature type="domain" description="SRP54-type proteins GTP-binding" evidence="14">
    <location>
        <begin position="100"/>
        <end position="295"/>
    </location>
</feature>
<dbReference type="SMART" id="SM00382">
    <property type="entry name" value="AAA"/>
    <property type="match status" value="1"/>
</dbReference>
<evidence type="ECO:0000313" key="17">
    <source>
        <dbReference type="Proteomes" id="UP000033562"/>
    </source>
</evidence>
<evidence type="ECO:0000313" key="16">
    <source>
        <dbReference type="EMBL" id="KJV69003.1"/>
    </source>
</evidence>
<dbReference type="Pfam" id="PF00448">
    <property type="entry name" value="SRP54"/>
    <property type="match status" value="1"/>
</dbReference>
<evidence type="ECO:0000256" key="4">
    <source>
        <dbReference type="ARBA" id="ARBA00022490"/>
    </source>
</evidence>
<evidence type="ECO:0000256" key="2">
    <source>
        <dbReference type="ARBA" id="ARBA00004515"/>
    </source>
</evidence>
<comment type="subcellular location">
    <subcellularLocation>
        <location evidence="2">Cell inner membrane</location>
        <topology evidence="2">Peripheral membrane protein</topology>
        <orientation evidence="2">Cytoplasmic side</orientation>
    </subcellularLocation>
    <subcellularLocation>
        <location evidence="1">Cytoplasm</location>
    </subcellularLocation>
</comment>
<keyword evidence="5" id="KW-0547">Nucleotide-binding</keyword>
<dbReference type="Pfam" id="PF02978">
    <property type="entry name" value="SRP_SPB"/>
    <property type="match status" value="1"/>
</dbReference>
<dbReference type="SUPFAM" id="SSF47364">
    <property type="entry name" value="Domain of the SRP/SRP receptor G-proteins"/>
    <property type="match status" value="1"/>
</dbReference>
<comment type="similarity">
    <text evidence="3">Belongs to the GTP-binding SRP family. SRP54 subfamily.</text>
</comment>
<evidence type="ECO:0000256" key="10">
    <source>
        <dbReference type="ARBA" id="ARBA00023274"/>
    </source>
</evidence>
<organism evidence="16 17">
    <name type="scientific">Candidatus Neoehrlichia procyonis str. RAC413</name>
    <dbReference type="NCBI Taxonomy" id="1359163"/>
    <lineage>
        <taxon>Bacteria</taxon>
        <taxon>Pseudomonadati</taxon>
        <taxon>Pseudomonadota</taxon>
        <taxon>Alphaproteobacteria</taxon>
        <taxon>Rickettsiales</taxon>
        <taxon>Anaplasmataceae</taxon>
        <taxon>Candidatus Neoehrlichia</taxon>
    </lineage>
</organism>
<dbReference type="InterPro" id="IPR000897">
    <property type="entry name" value="SRP54_GTPase_dom"/>
</dbReference>
<keyword evidence="7" id="KW-0694">RNA-binding</keyword>
<dbReference type="PATRIC" id="fig|1359163.3.peg.366"/>
<dbReference type="SUPFAM" id="SSF52540">
    <property type="entry name" value="P-loop containing nucleoside triphosphate hydrolases"/>
    <property type="match status" value="1"/>
</dbReference>
<feature type="domain" description="AAA+ ATPase" evidence="13">
    <location>
        <begin position="99"/>
        <end position="300"/>
    </location>
</feature>
<keyword evidence="10" id="KW-0687">Ribonucleoprotein</keyword>
<dbReference type="NCBIfam" id="TIGR00959">
    <property type="entry name" value="ffh"/>
    <property type="match status" value="1"/>
</dbReference>
<dbReference type="AlphaFoldDB" id="A0A0F3NLQ7"/>
<keyword evidence="17" id="KW-1185">Reference proteome</keyword>
<dbReference type="PANTHER" id="PTHR11564:SF5">
    <property type="entry name" value="SIGNAL RECOGNITION PARTICLE SUBUNIT SRP54"/>
    <property type="match status" value="1"/>
</dbReference>
<dbReference type="InterPro" id="IPR027417">
    <property type="entry name" value="P-loop_NTPase"/>
</dbReference>
<evidence type="ECO:0000256" key="1">
    <source>
        <dbReference type="ARBA" id="ARBA00004496"/>
    </source>
</evidence>
<dbReference type="InterPro" id="IPR003593">
    <property type="entry name" value="AAA+_ATPase"/>
</dbReference>
<dbReference type="Gene3D" id="1.10.260.30">
    <property type="entry name" value="Signal recognition particle, SRP54 subunit, M-domain"/>
    <property type="match status" value="1"/>
</dbReference>
<reference evidence="16 17" key="1">
    <citation type="submission" date="2015-02" db="EMBL/GenBank/DDBJ databases">
        <title>Genome Sequencing of Rickettsiales.</title>
        <authorList>
            <person name="Daugherty S.C."/>
            <person name="Su Q."/>
            <person name="Abolude K."/>
            <person name="Beier-Sexton M."/>
            <person name="Carlyon J.A."/>
            <person name="Carter R."/>
            <person name="Day N.P."/>
            <person name="Dumler S.J."/>
            <person name="Dyachenko V."/>
            <person name="Godinez A."/>
            <person name="Kurtti T.J."/>
            <person name="Lichay M."/>
            <person name="Mullins K.E."/>
            <person name="Ott S."/>
            <person name="Pappas-Brown V."/>
            <person name="Paris D.H."/>
            <person name="Patel P."/>
            <person name="Richards A.L."/>
            <person name="Sadzewicz L."/>
            <person name="Sears K."/>
            <person name="Seidman D."/>
            <person name="Sengamalay N."/>
            <person name="Stenos J."/>
            <person name="Tallon L.J."/>
            <person name="Vincent G."/>
            <person name="Fraser C.M."/>
            <person name="Munderloh U."/>
            <person name="Dunning-Hotopp J.C."/>
        </authorList>
    </citation>
    <scope>NUCLEOTIDE SEQUENCE [LARGE SCALE GENOMIC DNA]</scope>
    <source>
        <strain evidence="16 17">RAC413</strain>
    </source>
</reference>
<dbReference type="InterPro" id="IPR004125">
    <property type="entry name" value="Signal_recog_particle_SRP54_M"/>
</dbReference>
<dbReference type="Proteomes" id="UP000033562">
    <property type="component" value="Unassembled WGS sequence"/>
</dbReference>
<dbReference type="PANTHER" id="PTHR11564">
    <property type="entry name" value="SIGNAL RECOGNITION PARTICLE 54K PROTEIN SRP54"/>
    <property type="match status" value="1"/>
</dbReference>
<evidence type="ECO:0000259" key="14">
    <source>
        <dbReference type="SMART" id="SM00962"/>
    </source>
</evidence>
<dbReference type="InterPro" id="IPR004780">
    <property type="entry name" value="SRP"/>
</dbReference>
<keyword evidence="8" id="KW-0342">GTP-binding</keyword>
<comment type="caution">
    <text evidence="16">The sequence shown here is derived from an EMBL/GenBank/DDBJ whole genome shotgun (WGS) entry which is preliminary data.</text>
</comment>
<dbReference type="GO" id="GO:0048500">
    <property type="term" value="C:signal recognition particle"/>
    <property type="evidence" value="ECO:0007669"/>
    <property type="project" value="InterPro"/>
</dbReference>
<dbReference type="GO" id="GO:0005886">
    <property type="term" value="C:plasma membrane"/>
    <property type="evidence" value="ECO:0007669"/>
    <property type="project" value="UniProtKB-SubCell"/>
</dbReference>
<dbReference type="CDD" id="cd18539">
    <property type="entry name" value="SRP_G"/>
    <property type="match status" value="1"/>
</dbReference>
<dbReference type="EC" id="3.6.5.4" evidence="11"/>
<dbReference type="RefSeq" id="WP_045808816.1">
    <property type="nucleotide sequence ID" value="NZ_LANX01000001.1"/>
</dbReference>
<evidence type="ECO:0000256" key="12">
    <source>
        <dbReference type="ARBA" id="ARBA00048027"/>
    </source>
</evidence>
<dbReference type="Pfam" id="PF02881">
    <property type="entry name" value="SRP54_N"/>
    <property type="match status" value="1"/>
</dbReference>
<dbReference type="SUPFAM" id="SSF47446">
    <property type="entry name" value="Signal peptide-binding domain"/>
    <property type="match status" value="1"/>
</dbReference>
<dbReference type="InterPro" id="IPR042101">
    <property type="entry name" value="SRP54_N_sf"/>
</dbReference>
<dbReference type="Gene3D" id="3.40.50.300">
    <property type="entry name" value="P-loop containing nucleotide triphosphate hydrolases"/>
    <property type="match status" value="1"/>
</dbReference>
<evidence type="ECO:0000259" key="13">
    <source>
        <dbReference type="SMART" id="SM00382"/>
    </source>
</evidence>
<comment type="catalytic activity">
    <reaction evidence="12">
        <text>GTP + H2O = GDP + phosphate + H(+)</text>
        <dbReference type="Rhea" id="RHEA:19669"/>
        <dbReference type="ChEBI" id="CHEBI:15377"/>
        <dbReference type="ChEBI" id="CHEBI:15378"/>
        <dbReference type="ChEBI" id="CHEBI:37565"/>
        <dbReference type="ChEBI" id="CHEBI:43474"/>
        <dbReference type="ChEBI" id="CHEBI:58189"/>
        <dbReference type="EC" id="3.6.5.4"/>
    </reaction>
</comment>
<feature type="domain" description="Signal recognition particle SRP54 helical bundle" evidence="15">
    <location>
        <begin position="1"/>
        <end position="86"/>
    </location>
</feature>
<evidence type="ECO:0000256" key="8">
    <source>
        <dbReference type="ARBA" id="ARBA00023134"/>
    </source>
</evidence>
<name>A0A0F3NLQ7_9RICK</name>
<dbReference type="GO" id="GO:0005525">
    <property type="term" value="F:GTP binding"/>
    <property type="evidence" value="ECO:0007669"/>
    <property type="project" value="UniProtKB-KW"/>
</dbReference>
<dbReference type="InterPro" id="IPR036891">
    <property type="entry name" value="Signal_recog_part_SRP54_M_sf"/>
</dbReference>
<keyword evidence="9" id="KW-0733">Signal recognition particle</keyword>
<evidence type="ECO:0000256" key="3">
    <source>
        <dbReference type="ARBA" id="ARBA00005450"/>
    </source>
</evidence>
<evidence type="ECO:0000256" key="7">
    <source>
        <dbReference type="ARBA" id="ARBA00022884"/>
    </source>
</evidence>
<keyword evidence="6" id="KW-0378">Hydrolase</keyword>
<dbReference type="Gene3D" id="1.20.120.140">
    <property type="entry name" value="Signal recognition particle SRP54, nucleotide-binding domain"/>
    <property type="match status" value="1"/>
</dbReference>
<dbReference type="InterPro" id="IPR036225">
    <property type="entry name" value="SRP/SRP_N"/>
</dbReference>
<dbReference type="InterPro" id="IPR013822">
    <property type="entry name" value="Signal_recog_particl_SRP54_hlx"/>
</dbReference>
<protein>
    <recommendedName>
        <fullName evidence="11">signal-recognition-particle GTPase</fullName>
        <ecNumber evidence="11">3.6.5.4</ecNumber>
    </recommendedName>
</protein>
<proteinExistence type="inferred from homology"/>